<dbReference type="eggNOG" id="ENOG502ST9C">
    <property type="taxonomic scope" value="Eukaryota"/>
</dbReference>
<feature type="compositionally biased region" description="Low complexity" evidence="1">
    <location>
        <begin position="199"/>
        <end position="213"/>
    </location>
</feature>
<dbReference type="OrthoDB" id="294486at2759"/>
<dbReference type="GeneID" id="7837546"/>
<accession>I7M6N4</accession>
<keyword evidence="3" id="KW-1185">Reference proteome</keyword>
<evidence type="ECO:0000313" key="2">
    <source>
        <dbReference type="EMBL" id="EAR85530.1"/>
    </source>
</evidence>
<dbReference type="KEGG" id="tet:TTHERM_00442800"/>
<feature type="compositionally biased region" description="Polar residues" evidence="1">
    <location>
        <begin position="173"/>
        <end position="191"/>
    </location>
</feature>
<evidence type="ECO:0000313" key="3">
    <source>
        <dbReference type="Proteomes" id="UP000009168"/>
    </source>
</evidence>
<sequence length="842" mass="98994">MYKNYKTNLSKPSKPNLPKGQQKSQGTISQKVVKPKPEWNDSVKDESNYKLSASELVQRKINLMSKHRLEAKEEWLERQEKLRRGVLDEETKKIYDTARQSKNLSTREDEIKRKNLSQMINFIEKPQKDSKAVVEQVKQNLEQTRKFIHKIEQYQNDEDPNRLLRVIDRLNKNSDQQNSNYDTVNQNNKGQGSLRKSARSMSSQNMNSQRQNSLNENKLSDKKYNQSTQMQSDFFSSSSKENQKDMANYFHSLDKIEETIKFMEDKILCERKSPSKQNNAASKIVEKKLFNEIQENSDSIKSNTLDKKEKNIYNQQLEKVDFEFETNYHYNMIANKNKLDIKNFEFSKESQNGAKQINTSRGSKNIDNDALSFNLTDGEDESQTHGFKNRFEQSLPKNYNRSRSQSQDKQIQYDSQGKKFQQENDIVVNDFKCNIDMIDPNMFFNSNQQENEQMNKFQYQYDNKKTFQENNRNTNDDNMKSDFQRNYEDTLSSADNYNKQQKSNFVQQYDNIASKKRQELSSQQATVKFQYDTQNELYSKLKQQTEDDSEQFYANRIAPQPYTNNYFKETQRDSEYISKQPNKSQQPCSVQQQVQDEEQGGDDYLSRNIDQLKEILEATKKDLEKLENNNLNSDEFNYFSSQYQQTQQEGTIQGKKIQKTIPISRNNELSELQAIQSIKKVANNLLECSDNRQVYQNKINPAFINSYKQQEIPTTNDVLVQDSNLSKQNNLFQDISEQQNFFTSNIFLCNNNSIQKTNGAADNMYKQSDPYFTSNIFLNDNISNNNDLKNNQSNLYSNNQGDTQIQRNQNIIKQDMFKKSIQNYSNQGVKPQDSLYIRHHLK</sequence>
<feature type="compositionally biased region" description="Polar residues" evidence="1">
    <location>
        <begin position="1"/>
        <end position="30"/>
    </location>
</feature>
<name>I7M6N4_TETTS</name>
<evidence type="ECO:0000256" key="1">
    <source>
        <dbReference type="SAM" id="MobiDB-lite"/>
    </source>
</evidence>
<feature type="region of interest" description="Disordered" evidence="1">
    <location>
        <begin position="1"/>
        <end position="45"/>
    </location>
</feature>
<dbReference type="AlphaFoldDB" id="I7M6N4"/>
<feature type="compositionally biased region" description="Basic and acidic residues" evidence="1">
    <location>
        <begin position="35"/>
        <end position="45"/>
    </location>
</feature>
<dbReference type="RefSeq" id="XP_001033193.1">
    <property type="nucleotide sequence ID" value="XM_001033193.1"/>
</dbReference>
<feature type="region of interest" description="Disordered" evidence="1">
    <location>
        <begin position="172"/>
        <end position="218"/>
    </location>
</feature>
<feature type="compositionally biased region" description="Low complexity" evidence="1">
    <location>
        <begin position="584"/>
        <end position="594"/>
    </location>
</feature>
<feature type="compositionally biased region" description="Polar residues" evidence="1">
    <location>
        <begin position="395"/>
        <end position="415"/>
    </location>
</feature>
<feature type="region of interest" description="Disordered" evidence="1">
    <location>
        <begin position="375"/>
        <end position="418"/>
    </location>
</feature>
<dbReference type="Proteomes" id="UP000009168">
    <property type="component" value="Unassembled WGS sequence"/>
</dbReference>
<feature type="region of interest" description="Disordered" evidence="1">
    <location>
        <begin position="574"/>
        <end position="603"/>
    </location>
</feature>
<dbReference type="OMA" id="NESMSIR"/>
<organism evidence="2 3">
    <name type="scientific">Tetrahymena thermophila (strain SB210)</name>
    <dbReference type="NCBI Taxonomy" id="312017"/>
    <lineage>
        <taxon>Eukaryota</taxon>
        <taxon>Sar</taxon>
        <taxon>Alveolata</taxon>
        <taxon>Ciliophora</taxon>
        <taxon>Intramacronucleata</taxon>
        <taxon>Oligohymenophorea</taxon>
        <taxon>Hymenostomatida</taxon>
        <taxon>Tetrahymenina</taxon>
        <taxon>Tetrahymenidae</taxon>
        <taxon>Tetrahymena</taxon>
    </lineage>
</organism>
<dbReference type="EMBL" id="GG662665">
    <property type="protein sequence ID" value="EAR85530.1"/>
    <property type="molecule type" value="Genomic_DNA"/>
</dbReference>
<reference evidence="3" key="1">
    <citation type="journal article" date="2006" name="PLoS Biol.">
        <title>Macronuclear genome sequence of the ciliate Tetrahymena thermophila, a model eukaryote.</title>
        <authorList>
            <person name="Eisen J.A."/>
            <person name="Coyne R.S."/>
            <person name="Wu M."/>
            <person name="Wu D."/>
            <person name="Thiagarajan M."/>
            <person name="Wortman J.R."/>
            <person name="Badger J.H."/>
            <person name="Ren Q."/>
            <person name="Amedeo P."/>
            <person name="Jones K.M."/>
            <person name="Tallon L.J."/>
            <person name="Delcher A.L."/>
            <person name="Salzberg S.L."/>
            <person name="Silva J.C."/>
            <person name="Haas B.J."/>
            <person name="Majoros W.H."/>
            <person name="Farzad M."/>
            <person name="Carlton J.M."/>
            <person name="Smith R.K. Jr."/>
            <person name="Garg J."/>
            <person name="Pearlman R.E."/>
            <person name="Karrer K.M."/>
            <person name="Sun L."/>
            <person name="Manning G."/>
            <person name="Elde N.C."/>
            <person name="Turkewitz A.P."/>
            <person name="Asai D.J."/>
            <person name="Wilkes D.E."/>
            <person name="Wang Y."/>
            <person name="Cai H."/>
            <person name="Collins K."/>
            <person name="Stewart B.A."/>
            <person name="Lee S.R."/>
            <person name="Wilamowska K."/>
            <person name="Weinberg Z."/>
            <person name="Ruzzo W.L."/>
            <person name="Wloga D."/>
            <person name="Gaertig J."/>
            <person name="Frankel J."/>
            <person name="Tsao C.-C."/>
            <person name="Gorovsky M.A."/>
            <person name="Keeling P.J."/>
            <person name="Waller R.F."/>
            <person name="Patron N.J."/>
            <person name="Cherry J.M."/>
            <person name="Stover N.A."/>
            <person name="Krieger C.J."/>
            <person name="del Toro C."/>
            <person name="Ryder H.F."/>
            <person name="Williamson S.C."/>
            <person name="Barbeau R.A."/>
            <person name="Hamilton E.P."/>
            <person name="Orias E."/>
        </authorList>
    </citation>
    <scope>NUCLEOTIDE SEQUENCE [LARGE SCALE GENOMIC DNA]</scope>
    <source>
        <strain evidence="3">SB210</strain>
    </source>
</reference>
<protein>
    <submittedName>
        <fullName evidence="2">Uncharacterized protein</fullName>
    </submittedName>
</protein>
<dbReference type="HOGENOM" id="CLU_338196_0_0_1"/>
<dbReference type="InParanoid" id="I7M6N4"/>
<gene>
    <name evidence="2" type="ORF">TTHERM_00442800</name>
</gene>
<proteinExistence type="predicted"/>